<evidence type="ECO:0000256" key="1">
    <source>
        <dbReference type="SAM" id="Phobius"/>
    </source>
</evidence>
<keyword evidence="3" id="KW-1185">Reference proteome</keyword>
<dbReference type="PANTHER" id="PTHR31672:SF13">
    <property type="entry name" value="F-BOX PROTEIN CPR30-LIKE"/>
    <property type="match status" value="1"/>
</dbReference>
<name>A0A7J7DU98_TRIWF</name>
<reference evidence="2 3" key="1">
    <citation type="journal article" date="2020" name="Nat. Commun.">
        <title>Genome of Tripterygium wilfordii and identification of cytochrome P450 involved in triptolide biosynthesis.</title>
        <authorList>
            <person name="Tu L."/>
            <person name="Su P."/>
            <person name="Zhang Z."/>
            <person name="Gao L."/>
            <person name="Wang J."/>
            <person name="Hu T."/>
            <person name="Zhou J."/>
            <person name="Zhang Y."/>
            <person name="Zhao Y."/>
            <person name="Liu Y."/>
            <person name="Song Y."/>
            <person name="Tong Y."/>
            <person name="Lu Y."/>
            <person name="Yang J."/>
            <person name="Xu C."/>
            <person name="Jia M."/>
            <person name="Peters R.J."/>
            <person name="Huang L."/>
            <person name="Gao W."/>
        </authorList>
    </citation>
    <scope>NUCLEOTIDE SEQUENCE [LARGE SCALE GENOMIC DNA]</scope>
    <source>
        <strain evidence="3">cv. XIE 37</strain>
        <tissue evidence="2">Leaf</tissue>
    </source>
</reference>
<proteinExistence type="predicted"/>
<evidence type="ECO:0008006" key="4">
    <source>
        <dbReference type="Google" id="ProtNLM"/>
    </source>
</evidence>
<dbReference type="AlphaFoldDB" id="A0A7J7DU98"/>
<evidence type="ECO:0000313" key="2">
    <source>
        <dbReference type="EMBL" id="KAF5749873.1"/>
    </source>
</evidence>
<keyword evidence="1" id="KW-0812">Transmembrane</keyword>
<keyword evidence="1" id="KW-0472">Membrane</keyword>
<dbReference type="EMBL" id="JAAARO010000003">
    <property type="protein sequence ID" value="KAF5749873.1"/>
    <property type="molecule type" value="Genomic_DNA"/>
</dbReference>
<dbReference type="Proteomes" id="UP000593562">
    <property type="component" value="Unassembled WGS sequence"/>
</dbReference>
<keyword evidence="1" id="KW-1133">Transmembrane helix</keyword>
<gene>
    <name evidence="2" type="ORF">HS088_TW03G00199</name>
</gene>
<evidence type="ECO:0000313" key="3">
    <source>
        <dbReference type="Proteomes" id="UP000593562"/>
    </source>
</evidence>
<dbReference type="InterPro" id="IPR050796">
    <property type="entry name" value="SCF_F-box_component"/>
</dbReference>
<protein>
    <recommendedName>
        <fullName evidence="4">F-box protein CPR30-like</fullName>
    </recommendedName>
</protein>
<accession>A0A7J7DU98</accession>
<organism evidence="2 3">
    <name type="scientific">Tripterygium wilfordii</name>
    <name type="common">Thunder God vine</name>
    <dbReference type="NCBI Taxonomy" id="458696"/>
    <lineage>
        <taxon>Eukaryota</taxon>
        <taxon>Viridiplantae</taxon>
        <taxon>Streptophyta</taxon>
        <taxon>Embryophyta</taxon>
        <taxon>Tracheophyta</taxon>
        <taxon>Spermatophyta</taxon>
        <taxon>Magnoliopsida</taxon>
        <taxon>eudicotyledons</taxon>
        <taxon>Gunneridae</taxon>
        <taxon>Pentapetalae</taxon>
        <taxon>rosids</taxon>
        <taxon>fabids</taxon>
        <taxon>Celastrales</taxon>
        <taxon>Celastraceae</taxon>
        <taxon>Tripterygium</taxon>
    </lineage>
</organism>
<comment type="caution">
    <text evidence="2">The sequence shown here is derived from an EMBL/GenBank/DDBJ whole genome shotgun (WGS) entry which is preliminary data.</text>
</comment>
<dbReference type="InParanoid" id="A0A7J7DU98"/>
<dbReference type="PANTHER" id="PTHR31672">
    <property type="entry name" value="BNACNNG10540D PROTEIN"/>
    <property type="match status" value="1"/>
</dbReference>
<sequence>MFTHILSVGRPRPWFYTITEGDMGLDLTHSVSDDYKLVLIDDTLELGDISIVYSMKRNHWEWSRIPLDLFMLEARGSFVEGFLNWGSGRNIVAFALDTEEFCQVPLPNGIKGLALMNVGVLGGCLMMTHANISESKRNVWVMKDYMVKDSWTKLYVLPSVPIKVIDQISSDELLLREGGTMTGNKLCRYNIVSGAMEETTIKGLADWSKICEELVFVESLIPINKLFGGRSKPAITQGKEGKFSFSLTYLIIMLLLIIVACFVAFFLSFKIM</sequence>
<feature type="transmembrane region" description="Helical" evidence="1">
    <location>
        <begin position="247"/>
        <end position="269"/>
    </location>
</feature>